<dbReference type="KEGG" id="bvs:BARVI_05710"/>
<reference evidence="1 2" key="1">
    <citation type="submission" date="2013-12" db="EMBL/GenBank/DDBJ databases">
        <authorList>
            <consortium name="DOE Joint Genome Institute"/>
            <person name="Eisen J."/>
            <person name="Huntemann M."/>
            <person name="Han J."/>
            <person name="Chen A."/>
            <person name="Kyrpides N."/>
            <person name="Mavromatis K."/>
            <person name="Markowitz V."/>
            <person name="Palaniappan K."/>
            <person name="Ivanova N."/>
            <person name="Schaumberg A."/>
            <person name="Pati A."/>
            <person name="Liolios K."/>
            <person name="Nordberg H.P."/>
            <person name="Cantor M.N."/>
            <person name="Hua S.X."/>
            <person name="Woyke T."/>
        </authorList>
    </citation>
    <scope>NUCLEOTIDE SEQUENCE [LARGE SCALE GENOMIC DNA]</scope>
    <source>
        <strain evidence="2">DSM 18177</strain>
    </source>
</reference>
<keyword evidence="2" id="KW-1185">Reference proteome</keyword>
<dbReference type="Proteomes" id="UP000018901">
    <property type="component" value="Chromosome"/>
</dbReference>
<sequence>MIKIYRTSLGNLSTSVVVEGVPQRVHFYAHDGVNGLFSTDDEALQRALEQSRGYGKRFTLLEGSKAQPEPETYTLVPGIRSWQAARDYLRKEPYGLTDEEVSTPTLIEQAAERFHLVFTQLKKGKRR</sequence>
<dbReference type="STRING" id="880074.BARVI_05710"/>
<dbReference type="eggNOG" id="ENOG50349G4">
    <property type="taxonomic scope" value="Bacteria"/>
</dbReference>
<dbReference type="EMBL" id="CP007034">
    <property type="protein sequence ID" value="AHF13759.1"/>
    <property type="molecule type" value="Genomic_DNA"/>
</dbReference>
<proteinExistence type="predicted"/>
<evidence type="ECO:0000313" key="1">
    <source>
        <dbReference type="EMBL" id="AHF13759.1"/>
    </source>
</evidence>
<dbReference type="OrthoDB" id="1092856at2"/>
<accession>W0EX42</accession>
<dbReference type="GeneID" id="90528920"/>
<evidence type="ECO:0000313" key="2">
    <source>
        <dbReference type="Proteomes" id="UP000018901"/>
    </source>
</evidence>
<gene>
    <name evidence="1" type="ORF">BARVI_05710</name>
</gene>
<protein>
    <submittedName>
        <fullName evidence="1">Uncharacterized protein</fullName>
    </submittedName>
</protein>
<organism evidence="1 2">
    <name type="scientific">Barnesiella viscericola DSM 18177</name>
    <dbReference type="NCBI Taxonomy" id="880074"/>
    <lineage>
        <taxon>Bacteria</taxon>
        <taxon>Pseudomonadati</taxon>
        <taxon>Bacteroidota</taxon>
        <taxon>Bacteroidia</taxon>
        <taxon>Bacteroidales</taxon>
        <taxon>Barnesiellaceae</taxon>
        <taxon>Barnesiella</taxon>
    </lineage>
</organism>
<dbReference type="RefSeq" id="WP_025278283.1">
    <property type="nucleotide sequence ID" value="NZ_CP007034.1"/>
</dbReference>
<dbReference type="AlphaFoldDB" id="W0EX42"/>
<dbReference type="HOGENOM" id="CLU_1977222_0_0_10"/>
<name>W0EX42_9BACT</name>